<dbReference type="Proteomes" id="UP000887581">
    <property type="component" value="Unplaced"/>
</dbReference>
<proteinExistence type="predicted"/>
<sequence length="142" mass="16333">MYAFVNNIDQQKKECHEQEVNQFKLDTFVLFDATDDDLSENLLKVVPNDNDHTPKPQRIEDFARVMQISNRPNTKIAPPLTRPEQELLIRPVIKQKGFSRQRSKFVELSPPLSQLQSTQSQIDEPISTALALRPQPVVLNLL</sequence>
<evidence type="ECO:0000313" key="1">
    <source>
        <dbReference type="Proteomes" id="UP000887581"/>
    </source>
</evidence>
<protein>
    <submittedName>
        <fullName evidence="2">Uncharacterized protein</fullName>
    </submittedName>
</protein>
<name>A0A915Q0X9_9BILA</name>
<dbReference type="WBParaSite" id="sdigi.contig429.g8253.t1">
    <property type="protein sequence ID" value="sdigi.contig429.g8253.t1"/>
    <property type="gene ID" value="sdigi.contig429.g8253"/>
</dbReference>
<dbReference type="AlphaFoldDB" id="A0A915Q0X9"/>
<keyword evidence="1" id="KW-1185">Reference proteome</keyword>
<organism evidence="1 2">
    <name type="scientific">Setaria digitata</name>
    <dbReference type="NCBI Taxonomy" id="48799"/>
    <lineage>
        <taxon>Eukaryota</taxon>
        <taxon>Metazoa</taxon>
        <taxon>Ecdysozoa</taxon>
        <taxon>Nematoda</taxon>
        <taxon>Chromadorea</taxon>
        <taxon>Rhabditida</taxon>
        <taxon>Spirurina</taxon>
        <taxon>Spiruromorpha</taxon>
        <taxon>Filarioidea</taxon>
        <taxon>Setariidae</taxon>
        <taxon>Setaria</taxon>
    </lineage>
</organism>
<reference evidence="2" key="1">
    <citation type="submission" date="2022-11" db="UniProtKB">
        <authorList>
            <consortium name="WormBaseParasite"/>
        </authorList>
    </citation>
    <scope>IDENTIFICATION</scope>
</reference>
<evidence type="ECO:0000313" key="2">
    <source>
        <dbReference type="WBParaSite" id="sdigi.contig429.g8253.t1"/>
    </source>
</evidence>
<accession>A0A915Q0X9</accession>